<feature type="signal peptide" evidence="1">
    <location>
        <begin position="1"/>
        <end position="20"/>
    </location>
</feature>
<dbReference type="AlphaFoldDB" id="A0A131Z6X0"/>
<organism evidence="2">
    <name type="scientific">Rhipicephalus appendiculatus</name>
    <name type="common">Brown ear tick</name>
    <dbReference type="NCBI Taxonomy" id="34631"/>
    <lineage>
        <taxon>Eukaryota</taxon>
        <taxon>Metazoa</taxon>
        <taxon>Ecdysozoa</taxon>
        <taxon>Arthropoda</taxon>
        <taxon>Chelicerata</taxon>
        <taxon>Arachnida</taxon>
        <taxon>Acari</taxon>
        <taxon>Parasitiformes</taxon>
        <taxon>Ixodida</taxon>
        <taxon>Ixodoidea</taxon>
        <taxon>Ixodidae</taxon>
        <taxon>Rhipicephalinae</taxon>
        <taxon>Rhipicephalus</taxon>
        <taxon>Rhipicephalus</taxon>
    </lineage>
</organism>
<feature type="chain" id="PRO_5007286962" evidence="1">
    <location>
        <begin position="21"/>
        <end position="239"/>
    </location>
</feature>
<protein>
    <submittedName>
        <fullName evidence="2">Lipocalin</fullName>
    </submittedName>
</protein>
<reference evidence="2" key="1">
    <citation type="journal article" date="2016" name="Ticks Tick Borne Dis.">
        <title>De novo assembly and annotation of the salivary gland transcriptome of Rhipicephalus appendiculatus male and female ticks during blood feeding.</title>
        <authorList>
            <person name="de Castro M.H."/>
            <person name="de Klerk D."/>
            <person name="Pienaar R."/>
            <person name="Latif A.A."/>
            <person name="Rees D.J."/>
            <person name="Mans B.J."/>
        </authorList>
    </citation>
    <scope>NUCLEOTIDE SEQUENCE</scope>
    <source>
        <tissue evidence="2">Salivary glands</tissue>
    </source>
</reference>
<evidence type="ECO:0000256" key="1">
    <source>
        <dbReference type="SAM" id="SignalP"/>
    </source>
</evidence>
<evidence type="ECO:0000313" key="2">
    <source>
        <dbReference type="EMBL" id="JAP86530.1"/>
    </source>
</evidence>
<accession>A0A131Z6X0</accession>
<sequence length="239" mass="27284">MCVVLSIAVALLFFSAETQCNQSDKQQNSDTEVLDVEASTDSALPNKFREFWGQNICALRLRTTNAGVTPCTWLRLEHCNISGVTLSECIYLREKKYGRPVNLRKPWNFVGNDSMMAKDADGNETSQILFQNDEKNCAVVRNEYVMIVYGEEWRQEVEKECEKEPSSERCRNGRCTRDSYSEDTYFCIYTISYELLVSEEKKTHVPEDCTLFYNGTILDIPETTNSDVENCTCKCDGGP</sequence>
<keyword evidence="1" id="KW-0732">Signal</keyword>
<proteinExistence type="predicted"/>
<name>A0A131Z6X0_RHIAP</name>
<dbReference type="EMBL" id="GEDV01002027">
    <property type="protein sequence ID" value="JAP86530.1"/>
    <property type="molecule type" value="Transcribed_RNA"/>
</dbReference>